<dbReference type="SUPFAM" id="SSF103473">
    <property type="entry name" value="MFS general substrate transporter"/>
    <property type="match status" value="1"/>
</dbReference>
<gene>
    <name evidence="6" type="ORF">CBER1_05488</name>
</gene>
<reference evidence="7" key="1">
    <citation type="journal article" date="2017" name="bioRxiv">
        <title>Conservation of a gene cluster reveals novel cercosporin biosynthetic mechanisms and extends production to the genus Colletotrichum.</title>
        <authorList>
            <person name="de Jonge R."/>
            <person name="Ebert M.K."/>
            <person name="Huitt-Roehl C.R."/>
            <person name="Pal P."/>
            <person name="Suttle J.C."/>
            <person name="Spanner R.E."/>
            <person name="Neubauer J.D."/>
            <person name="Jurick W.M.II."/>
            <person name="Stott K.A."/>
            <person name="Secor G.A."/>
            <person name="Thomma B.P.H.J."/>
            <person name="Van de Peer Y."/>
            <person name="Townsend C.A."/>
            <person name="Bolton M.D."/>
        </authorList>
    </citation>
    <scope>NUCLEOTIDE SEQUENCE [LARGE SCALE GENOMIC DNA]</scope>
    <source>
        <strain evidence="7">CBS538.71</strain>
    </source>
</reference>
<dbReference type="InterPro" id="IPR011701">
    <property type="entry name" value="MFS"/>
</dbReference>
<dbReference type="GO" id="GO:0000297">
    <property type="term" value="F:spermine transmembrane transporter activity"/>
    <property type="evidence" value="ECO:0007669"/>
    <property type="project" value="TreeGrafter"/>
</dbReference>
<dbReference type="Pfam" id="PF07690">
    <property type="entry name" value="MFS_1"/>
    <property type="match status" value="1"/>
</dbReference>
<comment type="subcellular location">
    <subcellularLocation>
        <location evidence="1">Membrane</location>
        <topology evidence="1">Multi-pass membrane protein</topology>
    </subcellularLocation>
</comment>
<keyword evidence="7" id="KW-1185">Reference proteome</keyword>
<name>A0A2S6C9V0_9PEZI</name>
<dbReference type="InterPro" id="IPR036259">
    <property type="entry name" value="MFS_trans_sf"/>
</dbReference>
<dbReference type="Proteomes" id="UP000237631">
    <property type="component" value="Unassembled WGS sequence"/>
</dbReference>
<evidence type="ECO:0000313" key="6">
    <source>
        <dbReference type="EMBL" id="PPJ56443.1"/>
    </source>
</evidence>
<keyword evidence="3 5" id="KW-1133">Transmembrane helix</keyword>
<keyword evidence="4 5" id="KW-0472">Membrane</keyword>
<dbReference type="PANTHER" id="PTHR23502">
    <property type="entry name" value="MAJOR FACILITATOR SUPERFAMILY"/>
    <property type="match status" value="1"/>
</dbReference>
<evidence type="ECO:0000256" key="3">
    <source>
        <dbReference type="ARBA" id="ARBA00022989"/>
    </source>
</evidence>
<evidence type="ECO:0000313" key="7">
    <source>
        <dbReference type="Proteomes" id="UP000237631"/>
    </source>
</evidence>
<dbReference type="EMBL" id="PNEN01000519">
    <property type="protein sequence ID" value="PPJ56443.1"/>
    <property type="molecule type" value="Genomic_DNA"/>
</dbReference>
<evidence type="ECO:0008006" key="8">
    <source>
        <dbReference type="Google" id="ProtNLM"/>
    </source>
</evidence>
<dbReference type="Gene3D" id="1.20.1250.20">
    <property type="entry name" value="MFS general substrate transporter like domains"/>
    <property type="match status" value="1"/>
</dbReference>
<evidence type="ECO:0000256" key="1">
    <source>
        <dbReference type="ARBA" id="ARBA00004141"/>
    </source>
</evidence>
<dbReference type="GO" id="GO:0015606">
    <property type="term" value="F:spermidine transmembrane transporter activity"/>
    <property type="evidence" value="ECO:0007669"/>
    <property type="project" value="TreeGrafter"/>
</dbReference>
<proteinExistence type="predicted"/>
<feature type="transmembrane region" description="Helical" evidence="5">
    <location>
        <begin position="136"/>
        <end position="162"/>
    </location>
</feature>
<organism evidence="6 7">
    <name type="scientific">Cercospora berteroae</name>
    <dbReference type="NCBI Taxonomy" id="357750"/>
    <lineage>
        <taxon>Eukaryota</taxon>
        <taxon>Fungi</taxon>
        <taxon>Dikarya</taxon>
        <taxon>Ascomycota</taxon>
        <taxon>Pezizomycotina</taxon>
        <taxon>Dothideomycetes</taxon>
        <taxon>Dothideomycetidae</taxon>
        <taxon>Mycosphaerellales</taxon>
        <taxon>Mycosphaerellaceae</taxon>
        <taxon>Cercospora</taxon>
    </lineage>
</organism>
<dbReference type="AlphaFoldDB" id="A0A2S6C9V0"/>
<protein>
    <recommendedName>
        <fullName evidence="8">Major facilitator superfamily (MFS) profile domain-containing protein</fullName>
    </recommendedName>
</protein>
<evidence type="ECO:0000256" key="4">
    <source>
        <dbReference type="ARBA" id="ARBA00023136"/>
    </source>
</evidence>
<dbReference type="OrthoDB" id="3936150at2759"/>
<keyword evidence="2 5" id="KW-0812">Transmembrane</keyword>
<feature type="transmembrane region" description="Helical" evidence="5">
    <location>
        <begin position="279"/>
        <end position="304"/>
    </location>
</feature>
<feature type="transmembrane region" description="Helical" evidence="5">
    <location>
        <begin position="240"/>
        <end position="267"/>
    </location>
</feature>
<sequence>MSAKDWDGLQDEANPQNWSLAKRLYHSLIPTSIAFLCPFRSSVYTPGHMEVMSDFGVNREVALLPFVFYLLGLSFGPVLAAPLSETYGRKVVYLSALPVGIAALIVCRSFAGLFSSPGLSIGTGTLSDIWPPEKRAVPMAMFISMVQVGPALGLLIGGYVTIEMSWRWTQWVILFGMAFVLGLTLGMKGTYKAVILSRRAKALGIEGPDLPHANKTRTETIKFFATKTIVRPLHMLCTEVIVTLFDLYVAFNFGLLNAFFAAFSWVFQNVYGFGLGSTGLTYLGQLAGTIVGLCIMLYISVVKWPRDLETLKQEGGSTLPPEHRLLIAKIGAPLLPASLFFFGWTARPSVHWVAPVIAEGLFGCLDLHDS</sequence>
<feature type="transmembrane region" description="Helical" evidence="5">
    <location>
        <begin position="168"/>
        <end position="191"/>
    </location>
</feature>
<comment type="caution">
    <text evidence="6">The sequence shown here is derived from an EMBL/GenBank/DDBJ whole genome shotgun (WGS) entry which is preliminary data.</text>
</comment>
<feature type="transmembrane region" description="Helical" evidence="5">
    <location>
        <begin position="325"/>
        <end position="346"/>
    </location>
</feature>
<feature type="transmembrane region" description="Helical" evidence="5">
    <location>
        <begin position="92"/>
        <end position="115"/>
    </location>
</feature>
<evidence type="ECO:0000256" key="5">
    <source>
        <dbReference type="SAM" id="Phobius"/>
    </source>
</evidence>
<feature type="transmembrane region" description="Helical" evidence="5">
    <location>
        <begin position="61"/>
        <end position="80"/>
    </location>
</feature>
<evidence type="ECO:0000256" key="2">
    <source>
        <dbReference type="ARBA" id="ARBA00022692"/>
    </source>
</evidence>
<accession>A0A2S6C9V0</accession>
<dbReference type="STRING" id="357750.A0A2S6C9V0"/>
<dbReference type="GO" id="GO:0005886">
    <property type="term" value="C:plasma membrane"/>
    <property type="evidence" value="ECO:0007669"/>
    <property type="project" value="TreeGrafter"/>
</dbReference>
<dbReference type="PANTHER" id="PTHR23502:SF38">
    <property type="entry name" value="POLYAMINE TRANSPORTER 4"/>
    <property type="match status" value="1"/>
</dbReference>